<name>A0AAW7XEM3_9GAMM</name>
<sequence length="76" mass="8865">MLQIIEQFQNLQFQVTFVSPAIKPETAFDLSTINVLEKSIELNHDSFDAFLLSLSPEIVLFDRFLMEEQFGWRVAQ</sequence>
<comment type="caution">
    <text evidence="1">The sequence shown here is derived from an EMBL/GenBank/DDBJ whole genome shotgun (WGS) entry which is preliminary data.</text>
</comment>
<dbReference type="AlphaFoldDB" id="A0AAW7XEM3"/>
<organism evidence="1 2">
    <name type="scientific">Saccharophagus degradans</name>
    <dbReference type="NCBI Taxonomy" id="86304"/>
    <lineage>
        <taxon>Bacteria</taxon>
        <taxon>Pseudomonadati</taxon>
        <taxon>Pseudomonadota</taxon>
        <taxon>Gammaproteobacteria</taxon>
        <taxon>Cellvibrionales</taxon>
        <taxon>Cellvibrionaceae</taxon>
        <taxon>Saccharophagus</taxon>
    </lineage>
</organism>
<protein>
    <submittedName>
        <fullName evidence="1">Glycosyltransferase</fullName>
    </submittedName>
</protein>
<proteinExistence type="predicted"/>
<evidence type="ECO:0000313" key="2">
    <source>
        <dbReference type="Proteomes" id="UP001169760"/>
    </source>
</evidence>
<evidence type="ECO:0000313" key="1">
    <source>
        <dbReference type="EMBL" id="MDO6425168.1"/>
    </source>
</evidence>
<reference evidence="1" key="1">
    <citation type="submission" date="2023-07" db="EMBL/GenBank/DDBJ databases">
        <title>Genome content predicts the carbon catabolic preferences of heterotrophic bacteria.</title>
        <authorList>
            <person name="Gralka M."/>
        </authorList>
    </citation>
    <scope>NUCLEOTIDE SEQUENCE</scope>
    <source>
        <strain evidence="1">I3M17_2</strain>
    </source>
</reference>
<gene>
    <name evidence="1" type="ORF">Q4521_22005</name>
</gene>
<dbReference type="Proteomes" id="UP001169760">
    <property type="component" value="Unassembled WGS sequence"/>
</dbReference>
<accession>A0AAW7XEM3</accession>
<dbReference type="EMBL" id="JAUOPB010000356">
    <property type="protein sequence ID" value="MDO6425168.1"/>
    <property type="molecule type" value="Genomic_DNA"/>
</dbReference>
<feature type="non-terminal residue" evidence="1">
    <location>
        <position position="76"/>
    </location>
</feature>